<feature type="domain" description="HTH cro/C1-type" evidence="1">
    <location>
        <begin position="16"/>
        <end position="70"/>
    </location>
</feature>
<dbReference type="EMBL" id="FNJB01000010">
    <property type="protein sequence ID" value="SDP54206.1"/>
    <property type="molecule type" value="Genomic_DNA"/>
</dbReference>
<proteinExistence type="predicted"/>
<reference evidence="3" key="1">
    <citation type="submission" date="2016-10" db="EMBL/GenBank/DDBJ databases">
        <authorList>
            <person name="Varghese N."/>
            <person name="Submissions S."/>
        </authorList>
    </citation>
    <scope>NUCLEOTIDE SEQUENCE [LARGE SCALE GENOMIC DNA]</scope>
    <source>
        <strain evidence="3">IBRC-M 10655</strain>
    </source>
</reference>
<dbReference type="InterPro" id="IPR043917">
    <property type="entry name" value="DUF5753"/>
</dbReference>
<dbReference type="PROSITE" id="PS50943">
    <property type="entry name" value="HTH_CROC1"/>
    <property type="match status" value="1"/>
</dbReference>
<evidence type="ECO:0000259" key="1">
    <source>
        <dbReference type="PROSITE" id="PS50943"/>
    </source>
</evidence>
<organism evidence="2 3">
    <name type="scientific">Actinokineospora alba</name>
    <dbReference type="NCBI Taxonomy" id="504798"/>
    <lineage>
        <taxon>Bacteria</taxon>
        <taxon>Bacillati</taxon>
        <taxon>Actinomycetota</taxon>
        <taxon>Actinomycetes</taxon>
        <taxon>Pseudonocardiales</taxon>
        <taxon>Pseudonocardiaceae</taxon>
        <taxon>Actinokineospora</taxon>
    </lineage>
</organism>
<dbReference type="Pfam" id="PF19054">
    <property type="entry name" value="DUF5753"/>
    <property type="match status" value="1"/>
</dbReference>
<name>A0A1H0TL26_9PSEU</name>
<dbReference type="GO" id="GO:0003677">
    <property type="term" value="F:DNA binding"/>
    <property type="evidence" value="ECO:0007669"/>
    <property type="project" value="InterPro"/>
</dbReference>
<dbReference type="Pfam" id="PF13560">
    <property type="entry name" value="HTH_31"/>
    <property type="match status" value="1"/>
</dbReference>
<dbReference type="Gene3D" id="1.10.260.40">
    <property type="entry name" value="lambda repressor-like DNA-binding domains"/>
    <property type="match status" value="1"/>
</dbReference>
<dbReference type="InterPro" id="IPR010982">
    <property type="entry name" value="Lambda_DNA-bd_dom_sf"/>
</dbReference>
<dbReference type="InterPro" id="IPR001387">
    <property type="entry name" value="Cro/C1-type_HTH"/>
</dbReference>
<dbReference type="SUPFAM" id="SSF47413">
    <property type="entry name" value="lambda repressor-like DNA-binding domains"/>
    <property type="match status" value="1"/>
</dbReference>
<dbReference type="STRING" id="504798.SAMN05421871_11025"/>
<gene>
    <name evidence="2" type="ORF">SAMN05192558_11025</name>
</gene>
<evidence type="ECO:0000313" key="2">
    <source>
        <dbReference type="EMBL" id="SDP54206.1"/>
    </source>
</evidence>
<dbReference type="OrthoDB" id="2991476at2"/>
<accession>A0A1H0TL26</accession>
<keyword evidence="3" id="KW-1185">Reference proteome</keyword>
<evidence type="ECO:0000313" key="3">
    <source>
        <dbReference type="Proteomes" id="UP000199651"/>
    </source>
</evidence>
<dbReference type="Proteomes" id="UP000199651">
    <property type="component" value="Unassembled WGS sequence"/>
</dbReference>
<dbReference type="RefSeq" id="WP_091380701.1">
    <property type="nucleotide sequence ID" value="NZ_FNDV01000010.1"/>
</dbReference>
<dbReference type="AlphaFoldDB" id="A0A1H0TL26"/>
<sequence length="277" mass="30799">MSERLPARMRALGNELTTMRERAGLTTRQAAARLGVSIATLNRTENARRVASIAEVSAMLAIYGVIGPDRKRTMGLVEDLQAPHWLAVRFPVDRPALPIFEDAAISIVNFAPSYVPGLLQTRGYARRVLSFGDPGEEEVTVRLTGRMERQSVLTKLAAPAYTAIIDEAVLRRSCGSPELMVEQLRWLMDIAKLPNISIHVIPFRHGLYRNPGYFSKLEFAKEPPIVYVEHEGASGFLHEQEDTDEFHGLTDMLAKLSLSSADSVNFLAMMAADYERS</sequence>
<dbReference type="CDD" id="cd00093">
    <property type="entry name" value="HTH_XRE"/>
    <property type="match status" value="1"/>
</dbReference>
<dbReference type="SMART" id="SM00530">
    <property type="entry name" value="HTH_XRE"/>
    <property type="match status" value="1"/>
</dbReference>
<protein>
    <submittedName>
        <fullName evidence="2">Helix-turn-helix domain-containing protein</fullName>
    </submittedName>
</protein>